<keyword evidence="2" id="KW-0472">Membrane</keyword>
<dbReference type="AlphaFoldDB" id="A0A1F6CHW8"/>
<evidence type="ECO:0000313" key="4">
    <source>
        <dbReference type="Proteomes" id="UP000176445"/>
    </source>
</evidence>
<reference evidence="3 4" key="1">
    <citation type="journal article" date="2016" name="Nat. Commun.">
        <title>Thousands of microbial genomes shed light on interconnected biogeochemical processes in an aquifer system.</title>
        <authorList>
            <person name="Anantharaman K."/>
            <person name="Brown C.T."/>
            <person name="Hug L.A."/>
            <person name="Sharon I."/>
            <person name="Castelle C.J."/>
            <person name="Probst A.J."/>
            <person name="Thomas B.C."/>
            <person name="Singh A."/>
            <person name="Wilkins M.J."/>
            <person name="Karaoz U."/>
            <person name="Brodie E.L."/>
            <person name="Williams K.H."/>
            <person name="Hubbard S.S."/>
            <person name="Banfield J.F."/>
        </authorList>
    </citation>
    <scope>NUCLEOTIDE SEQUENCE [LARGE SCALE GENOMIC DNA]</scope>
</reference>
<name>A0A1F6CHW8_9BACT</name>
<protein>
    <submittedName>
        <fullName evidence="3">Uncharacterized protein</fullName>
    </submittedName>
</protein>
<feature type="compositionally biased region" description="Polar residues" evidence="1">
    <location>
        <begin position="143"/>
        <end position="152"/>
    </location>
</feature>
<feature type="region of interest" description="Disordered" evidence="1">
    <location>
        <begin position="143"/>
        <end position="162"/>
    </location>
</feature>
<dbReference type="Proteomes" id="UP000176445">
    <property type="component" value="Unassembled WGS sequence"/>
</dbReference>
<keyword evidence="2" id="KW-0812">Transmembrane</keyword>
<feature type="compositionally biased region" description="Gly residues" evidence="1">
    <location>
        <begin position="153"/>
        <end position="162"/>
    </location>
</feature>
<evidence type="ECO:0000256" key="2">
    <source>
        <dbReference type="SAM" id="Phobius"/>
    </source>
</evidence>
<gene>
    <name evidence="3" type="ORF">A2704_03600</name>
</gene>
<keyword evidence="2" id="KW-1133">Transmembrane helix</keyword>
<dbReference type="EMBL" id="MFKW01000085">
    <property type="protein sequence ID" value="OGG48775.1"/>
    <property type="molecule type" value="Genomic_DNA"/>
</dbReference>
<sequence length="162" mass="16911">MTALHRYRVFALCVLGILTSTCILLPLIAHAQGAQGFVPLAVTPGGSKLGQLYSSGNFSDFINGLFKFAIAIGAIVAVLRLAYAGYLYMGQSDMWSHKDEAKTIIADVTLGLLLLLAIYLILFQINPDIVKLNALKNITPAQTGAGTPSQQPSGGGGGGGGF</sequence>
<accession>A0A1F6CHW8</accession>
<feature type="transmembrane region" description="Helical" evidence="2">
    <location>
        <begin position="61"/>
        <end position="83"/>
    </location>
</feature>
<proteinExistence type="predicted"/>
<evidence type="ECO:0000313" key="3">
    <source>
        <dbReference type="EMBL" id="OGG48775.1"/>
    </source>
</evidence>
<organism evidence="3 4">
    <name type="scientific">Candidatus Kaiserbacteria bacterium RIFCSPHIGHO2_01_FULL_54_36b</name>
    <dbReference type="NCBI Taxonomy" id="1798483"/>
    <lineage>
        <taxon>Bacteria</taxon>
        <taxon>Candidatus Kaiseribacteriota</taxon>
    </lineage>
</organism>
<evidence type="ECO:0000256" key="1">
    <source>
        <dbReference type="SAM" id="MobiDB-lite"/>
    </source>
</evidence>
<comment type="caution">
    <text evidence="3">The sequence shown here is derived from an EMBL/GenBank/DDBJ whole genome shotgun (WGS) entry which is preliminary data.</text>
</comment>
<feature type="transmembrane region" description="Helical" evidence="2">
    <location>
        <begin position="104"/>
        <end position="125"/>
    </location>
</feature>